<comment type="caution">
    <text evidence="2">The sequence shown here is derived from an EMBL/GenBank/DDBJ whole genome shotgun (WGS) entry which is preliminary data.</text>
</comment>
<organism evidence="2 3">
    <name type="scientific">Pseudolysinimonas kribbensis</name>
    <dbReference type="NCBI Taxonomy" id="433641"/>
    <lineage>
        <taxon>Bacteria</taxon>
        <taxon>Bacillati</taxon>
        <taxon>Actinomycetota</taxon>
        <taxon>Actinomycetes</taxon>
        <taxon>Micrococcales</taxon>
        <taxon>Microbacteriaceae</taxon>
        <taxon>Pseudolysinimonas</taxon>
    </lineage>
</organism>
<dbReference type="EMBL" id="BSVB01000001">
    <property type="protein sequence ID" value="GMA95797.1"/>
    <property type="molecule type" value="Genomic_DNA"/>
</dbReference>
<accession>A0ABQ6K766</accession>
<reference evidence="3" key="1">
    <citation type="journal article" date="2019" name="Int. J. Syst. Evol. Microbiol.">
        <title>The Global Catalogue of Microorganisms (GCM) 10K type strain sequencing project: providing services to taxonomists for standard genome sequencing and annotation.</title>
        <authorList>
            <consortium name="The Broad Institute Genomics Platform"/>
            <consortium name="The Broad Institute Genome Sequencing Center for Infectious Disease"/>
            <person name="Wu L."/>
            <person name="Ma J."/>
        </authorList>
    </citation>
    <scope>NUCLEOTIDE SEQUENCE [LARGE SCALE GENOMIC DNA]</scope>
    <source>
        <strain evidence="3">NBRC 108894</strain>
    </source>
</reference>
<protein>
    <recommendedName>
        <fullName evidence="4">Secreted protein</fullName>
    </recommendedName>
</protein>
<evidence type="ECO:0008006" key="4">
    <source>
        <dbReference type="Google" id="ProtNLM"/>
    </source>
</evidence>
<evidence type="ECO:0000256" key="1">
    <source>
        <dbReference type="SAM" id="MobiDB-lite"/>
    </source>
</evidence>
<evidence type="ECO:0000313" key="3">
    <source>
        <dbReference type="Proteomes" id="UP001157034"/>
    </source>
</evidence>
<proteinExistence type="predicted"/>
<dbReference type="Proteomes" id="UP001157034">
    <property type="component" value="Unassembled WGS sequence"/>
</dbReference>
<name>A0ABQ6K766_9MICO</name>
<evidence type="ECO:0000313" key="2">
    <source>
        <dbReference type="EMBL" id="GMA95797.1"/>
    </source>
</evidence>
<sequence>MPAITMIAAMTSSATTLMTTLSLGPPSSPITVEVASTESTHSTVSHPTVSSQEMIDGSRLPFTPKAARLSTIVGADPRLPASEMKPQNRNEIARPTTLTMLACQKFTPKPSTNEP</sequence>
<keyword evidence="3" id="KW-1185">Reference proteome</keyword>
<feature type="region of interest" description="Disordered" evidence="1">
    <location>
        <begin position="37"/>
        <end position="57"/>
    </location>
</feature>
<feature type="compositionally biased region" description="Low complexity" evidence="1">
    <location>
        <begin position="37"/>
        <end position="51"/>
    </location>
</feature>
<gene>
    <name evidence="2" type="ORF">GCM10025881_26210</name>
</gene>